<keyword evidence="2" id="KW-1133">Transmembrane helix</keyword>
<name>A0ABQ9IMR3_9NEOP</name>
<feature type="transmembrane region" description="Helical" evidence="2">
    <location>
        <begin position="65"/>
        <end position="87"/>
    </location>
</feature>
<accession>A0ABQ9IMR3</accession>
<evidence type="ECO:0000256" key="2">
    <source>
        <dbReference type="SAM" id="Phobius"/>
    </source>
</evidence>
<feature type="region of interest" description="Disordered" evidence="1">
    <location>
        <begin position="268"/>
        <end position="299"/>
    </location>
</feature>
<evidence type="ECO:0000313" key="4">
    <source>
        <dbReference type="Proteomes" id="UP001159363"/>
    </source>
</evidence>
<dbReference type="Gene3D" id="3.30.420.10">
    <property type="entry name" value="Ribonuclease H-like superfamily/Ribonuclease H"/>
    <property type="match status" value="1"/>
</dbReference>
<feature type="compositionally biased region" description="Basic and acidic residues" evidence="1">
    <location>
        <begin position="422"/>
        <end position="437"/>
    </location>
</feature>
<feature type="region of interest" description="Disordered" evidence="1">
    <location>
        <begin position="708"/>
        <end position="750"/>
    </location>
</feature>
<feature type="region of interest" description="Disordered" evidence="1">
    <location>
        <begin position="1"/>
        <end position="30"/>
    </location>
</feature>
<protein>
    <submittedName>
        <fullName evidence="3">Uncharacterized protein</fullName>
    </submittedName>
</protein>
<keyword evidence="2" id="KW-0812">Transmembrane</keyword>
<reference evidence="3 4" key="1">
    <citation type="submission" date="2023-02" db="EMBL/GenBank/DDBJ databases">
        <title>LHISI_Scaffold_Assembly.</title>
        <authorList>
            <person name="Stuart O.P."/>
            <person name="Cleave R."/>
            <person name="Magrath M.J.L."/>
            <person name="Mikheyev A.S."/>
        </authorList>
    </citation>
    <scope>NUCLEOTIDE SEQUENCE [LARGE SCALE GENOMIC DNA]</scope>
    <source>
        <strain evidence="3">Daus_M_001</strain>
        <tissue evidence="3">Leg muscle</tissue>
    </source>
</reference>
<sequence length="750" mass="82353">MRGGRGGSRWVPPHPPGSRNGSSWPQGRPVRRPTKVEIESTLVGAAFVRVTLLLIGLMKNFRWCWGYFVGLSGYCKYIITVLLRWVGRRGPVHWPARSPDLNPLDYYRLFTPLAVRRHEKCGVFYAGERHQQLATAYQQRLCSCLYTTQVSWERPRQSLMGRCHASIAARGGHFEHPLKVGSNRERTIPNNLEVLADRVRITWLGVQTVGPRPFPDIAQLIQRNIETVDGPILAPASCGIFPIFGLPDGKIVSNSWLMNDAAPECKCRENGGIPEKSPPTSGIVRHDSHMRKSGGDPAENRTRLAQMEGELSNPDISAASIPFCTANSIDTHSITKLHYWQAAYRNIVRQSPHSVGCLSGALEVGLARRQPGQRTVAVRALDDLECRQPASQPRPVQLDRPWRAAAIERAGRPVDGAGQRGGEGEHIKSPARDREGGGKGWLACGRTPVAAGAVGRHGDVAACNAGPALRWDCSTTRVGGVCCPSPTPGDESPALSNPSTAGGFFRSTCPATNTLHLRNPRILPRTYRSQHPATEKWVTRRLCRLCVSRSGKSISLMALCNPAGLAGLFTAHRQHGRLSNVFLYPHSTVPSPTTGAAVAEQLACSPPAKAIQVQSPGWVTPNFRMWESCRTTVCRRVFSGISRFPPTFHSGRCSILTSITLIYSQDLDVNSRPNLFTLHPQLVSRHTFFGMARAIEPMRVKRDEYGANAGMKGRGKREIPEETPPTSSIVQHDSHMRRSGSPAGNRIHFA</sequence>
<keyword evidence="4" id="KW-1185">Reference proteome</keyword>
<dbReference type="Proteomes" id="UP001159363">
    <property type="component" value="Chromosome 1"/>
</dbReference>
<evidence type="ECO:0000256" key="1">
    <source>
        <dbReference type="SAM" id="MobiDB-lite"/>
    </source>
</evidence>
<organism evidence="3 4">
    <name type="scientific">Dryococelus australis</name>
    <dbReference type="NCBI Taxonomy" id="614101"/>
    <lineage>
        <taxon>Eukaryota</taxon>
        <taxon>Metazoa</taxon>
        <taxon>Ecdysozoa</taxon>
        <taxon>Arthropoda</taxon>
        <taxon>Hexapoda</taxon>
        <taxon>Insecta</taxon>
        <taxon>Pterygota</taxon>
        <taxon>Neoptera</taxon>
        <taxon>Polyneoptera</taxon>
        <taxon>Phasmatodea</taxon>
        <taxon>Verophasmatodea</taxon>
        <taxon>Anareolatae</taxon>
        <taxon>Phasmatidae</taxon>
        <taxon>Eurycanthinae</taxon>
        <taxon>Dryococelus</taxon>
    </lineage>
</organism>
<dbReference type="InterPro" id="IPR036397">
    <property type="entry name" value="RNaseH_sf"/>
</dbReference>
<keyword evidence="2" id="KW-0472">Membrane</keyword>
<dbReference type="EMBL" id="JARBHB010000001">
    <property type="protein sequence ID" value="KAJ8897958.1"/>
    <property type="molecule type" value="Genomic_DNA"/>
</dbReference>
<gene>
    <name evidence="3" type="ORF">PR048_003316</name>
</gene>
<evidence type="ECO:0000313" key="3">
    <source>
        <dbReference type="EMBL" id="KAJ8897958.1"/>
    </source>
</evidence>
<proteinExistence type="predicted"/>
<comment type="caution">
    <text evidence="3">The sequence shown here is derived from an EMBL/GenBank/DDBJ whole genome shotgun (WGS) entry which is preliminary data.</text>
</comment>
<feature type="region of interest" description="Disordered" evidence="1">
    <location>
        <begin position="413"/>
        <end position="439"/>
    </location>
</feature>